<keyword evidence="4 8" id="KW-0547">Nucleotide-binding</keyword>
<feature type="transmembrane region" description="Helical" evidence="8">
    <location>
        <begin position="121"/>
        <end position="141"/>
    </location>
</feature>
<protein>
    <recommendedName>
        <fullName evidence="8">ADP,ATP carrier protein</fullName>
    </recommendedName>
</protein>
<dbReference type="GO" id="GO:0005524">
    <property type="term" value="F:ATP binding"/>
    <property type="evidence" value="ECO:0007669"/>
    <property type="project" value="UniProtKB-KW"/>
</dbReference>
<evidence type="ECO:0000256" key="3">
    <source>
        <dbReference type="ARBA" id="ARBA00022692"/>
    </source>
</evidence>
<feature type="transmembrane region" description="Helical" evidence="8">
    <location>
        <begin position="63"/>
        <end position="83"/>
    </location>
</feature>
<keyword evidence="2 8" id="KW-0813">Transport</keyword>
<feature type="transmembrane region" description="Helical" evidence="8">
    <location>
        <begin position="153"/>
        <end position="176"/>
    </location>
</feature>
<dbReference type="AlphaFoldDB" id="A0AA96G790"/>
<evidence type="ECO:0000256" key="6">
    <source>
        <dbReference type="ARBA" id="ARBA00022989"/>
    </source>
</evidence>
<feature type="transmembrane region" description="Helical" evidence="8">
    <location>
        <begin position="289"/>
        <end position="307"/>
    </location>
</feature>
<dbReference type="RefSeq" id="WP_312640013.1">
    <property type="nucleotide sequence ID" value="NZ_CP116967.1"/>
</dbReference>
<dbReference type="InterPro" id="IPR004667">
    <property type="entry name" value="ADP_ATP_car_bac_type"/>
</dbReference>
<dbReference type="GO" id="GO:0005471">
    <property type="term" value="F:ATP:ADP antiporter activity"/>
    <property type="evidence" value="ECO:0007669"/>
    <property type="project" value="InterPro"/>
</dbReference>
<keyword evidence="10" id="KW-1185">Reference proteome</keyword>
<dbReference type="GO" id="GO:0016020">
    <property type="term" value="C:membrane"/>
    <property type="evidence" value="ECO:0007669"/>
    <property type="project" value="UniProtKB-SubCell"/>
</dbReference>
<comment type="similarity">
    <text evidence="8">Belongs to the ADP/ATP translocase tlc family.</text>
</comment>
<dbReference type="EMBL" id="CP116967">
    <property type="protein sequence ID" value="WNM56423.1"/>
    <property type="molecule type" value="Genomic_DNA"/>
</dbReference>
<feature type="transmembrane region" description="Helical" evidence="8">
    <location>
        <begin position="314"/>
        <end position="340"/>
    </location>
</feature>
<proteinExistence type="inferred from homology"/>
<feature type="transmembrane region" description="Helical" evidence="8">
    <location>
        <begin position="182"/>
        <end position="203"/>
    </location>
</feature>
<evidence type="ECO:0000313" key="10">
    <source>
        <dbReference type="Proteomes" id="UP001302719"/>
    </source>
</evidence>
<sequence length="434" mass="48038">MAKSSKQFLHWSISRVVPVDRDELPALIWSFVYFFCVLAAYYILRPVRDEMGVLSGAHNLPWLFSVVFITMLAVIPVFGSVAGHFPIRRLLPTVYVFFILNLLAFFVALQSGVGLQVFGPIFFVWLSVFNLFVVSVFWSFMADVFRTDAARRLFGCISAGGSLGAMTGPFITAMAVKGVGVSGLLLVSAIFLLIAVGCIMALLKWYHGHHGVDLGNRHLSSLRNSEATPPSLWVGVVCIVRSPYLKGIALYLMCYSILSTFLYSQQTILIPQVMPSSEDRMQLFASVDLGINVFAFTLQFFATGWLLTRFGVVIMLAVMPLVSLIGFGVFGLVTVLPVLIGFGVLRRAGEFSITKPTRETLFTVVSREEKYQAKNVIDTVVHRGADMTGTGIVSVFHTWGMTLSHMAFAALPIAGLWLATGLWLGRRHETIRRR</sequence>
<dbReference type="InterPro" id="IPR036259">
    <property type="entry name" value="MFS_trans_sf"/>
</dbReference>
<dbReference type="Proteomes" id="UP001302719">
    <property type="component" value="Chromosome"/>
</dbReference>
<evidence type="ECO:0000256" key="4">
    <source>
        <dbReference type="ARBA" id="ARBA00022741"/>
    </source>
</evidence>
<reference evidence="9 10" key="1">
    <citation type="submission" date="2023-01" db="EMBL/GenBank/DDBJ databases">
        <title>Cultivation and genomic characterization of new, ubiquitous marine nitrite-oxidizing bacteria from the Nitrospirales.</title>
        <authorList>
            <person name="Mueller A.J."/>
            <person name="Daebeler A."/>
            <person name="Herbold C.W."/>
            <person name="Kirkegaard R.H."/>
            <person name="Daims H."/>
        </authorList>
    </citation>
    <scope>NUCLEOTIDE SEQUENCE [LARGE SCALE GENOMIC DNA]</scope>
    <source>
        <strain evidence="9 10">VA</strain>
    </source>
</reference>
<dbReference type="KEGG" id="nall:PP769_10550"/>
<comment type="subcellular location">
    <subcellularLocation>
        <location evidence="1 8">Membrane</location>
        <topology evidence="1 8">Multi-pass membrane protein</topology>
    </subcellularLocation>
</comment>
<feature type="transmembrane region" description="Helical" evidence="8">
    <location>
        <begin position="248"/>
        <end position="269"/>
    </location>
</feature>
<dbReference type="SUPFAM" id="SSF103473">
    <property type="entry name" value="MFS general substrate transporter"/>
    <property type="match status" value="1"/>
</dbReference>
<evidence type="ECO:0000256" key="5">
    <source>
        <dbReference type="ARBA" id="ARBA00022840"/>
    </source>
</evidence>
<evidence type="ECO:0000256" key="1">
    <source>
        <dbReference type="ARBA" id="ARBA00004141"/>
    </source>
</evidence>
<dbReference type="PANTHER" id="PTHR43596:SF1">
    <property type="entry name" value="ADP,ATP CARRIER PROTEIN"/>
    <property type="match status" value="1"/>
</dbReference>
<keyword evidence="3 8" id="KW-0812">Transmembrane</keyword>
<feature type="transmembrane region" description="Helical" evidence="8">
    <location>
        <begin position="90"/>
        <end position="109"/>
    </location>
</feature>
<organism evidence="9 10">
    <name type="scientific">Candidatus Nitrospira allomarina</name>
    <dbReference type="NCBI Taxonomy" id="3020900"/>
    <lineage>
        <taxon>Bacteria</taxon>
        <taxon>Pseudomonadati</taxon>
        <taxon>Nitrospirota</taxon>
        <taxon>Nitrospiria</taxon>
        <taxon>Nitrospirales</taxon>
        <taxon>Nitrospiraceae</taxon>
        <taxon>Nitrospira</taxon>
    </lineage>
</organism>
<gene>
    <name evidence="9" type="ORF">PP769_10550</name>
</gene>
<evidence type="ECO:0000256" key="8">
    <source>
        <dbReference type="RuleBase" id="RU363121"/>
    </source>
</evidence>
<keyword evidence="5 8" id="KW-0067">ATP-binding</keyword>
<feature type="transmembrane region" description="Helical" evidence="8">
    <location>
        <begin position="406"/>
        <end position="425"/>
    </location>
</feature>
<feature type="transmembrane region" description="Helical" evidence="8">
    <location>
        <begin position="24"/>
        <end position="43"/>
    </location>
</feature>
<dbReference type="PANTHER" id="PTHR43596">
    <property type="entry name" value="ADP,ATP CARRIER PROTEIN"/>
    <property type="match status" value="1"/>
</dbReference>
<dbReference type="Pfam" id="PF03219">
    <property type="entry name" value="TLC"/>
    <property type="match status" value="1"/>
</dbReference>
<evidence type="ECO:0000313" key="9">
    <source>
        <dbReference type="EMBL" id="WNM56423.1"/>
    </source>
</evidence>
<evidence type="ECO:0000256" key="7">
    <source>
        <dbReference type="ARBA" id="ARBA00023136"/>
    </source>
</evidence>
<keyword evidence="7 8" id="KW-0472">Membrane</keyword>
<evidence type="ECO:0000256" key="2">
    <source>
        <dbReference type="ARBA" id="ARBA00022448"/>
    </source>
</evidence>
<keyword evidence="6 8" id="KW-1133">Transmembrane helix</keyword>
<dbReference type="Gene3D" id="1.20.1250.20">
    <property type="entry name" value="MFS general substrate transporter like domains"/>
    <property type="match status" value="1"/>
</dbReference>
<name>A0AA96G790_9BACT</name>
<accession>A0AA96G790</accession>